<evidence type="ECO:0000313" key="1">
    <source>
        <dbReference type="EMBL" id="MEQ2307399.1"/>
    </source>
</evidence>
<name>A0ABV0ZNH2_9TELE</name>
<gene>
    <name evidence="1" type="ORF">AMECASPLE_017811</name>
</gene>
<dbReference type="Proteomes" id="UP001469553">
    <property type="component" value="Unassembled WGS sequence"/>
</dbReference>
<sequence length="120" mass="14086">MSWHQTIADYITPPNTHKNTSEKKKQMVQLLYTQQQVTKRWKLVATESDPFTNGKMKVQTNSIKCQHRYLLKCRHAHDWRSPGTPTKILFCFGLHLLLWTETKPASNGTPERIIFYFTPP</sequence>
<dbReference type="EMBL" id="JAHRIP010067185">
    <property type="protein sequence ID" value="MEQ2307399.1"/>
    <property type="molecule type" value="Genomic_DNA"/>
</dbReference>
<accession>A0ABV0ZNH2</accession>
<evidence type="ECO:0000313" key="2">
    <source>
        <dbReference type="Proteomes" id="UP001469553"/>
    </source>
</evidence>
<protein>
    <submittedName>
        <fullName evidence="1">Uncharacterized protein</fullName>
    </submittedName>
</protein>
<comment type="caution">
    <text evidence="1">The sequence shown here is derived from an EMBL/GenBank/DDBJ whole genome shotgun (WGS) entry which is preliminary data.</text>
</comment>
<keyword evidence="2" id="KW-1185">Reference proteome</keyword>
<proteinExistence type="predicted"/>
<organism evidence="1 2">
    <name type="scientific">Ameca splendens</name>
    <dbReference type="NCBI Taxonomy" id="208324"/>
    <lineage>
        <taxon>Eukaryota</taxon>
        <taxon>Metazoa</taxon>
        <taxon>Chordata</taxon>
        <taxon>Craniata</taxon>
        <taxon>Vertebrata</taxon>
        <taxon>Euteleostomi</taxon>
        <taxon>Actinopterygii</taxon>
        <taxon>Neopterygii</taxon>
        <taxon>Teleostei</taxon>
        <taxon>Neoteleostei</taxon>
        <taxon>Acanthomorphata</taxon>
        <taxon>Ovalentaria</taxon>
        <taxon>Atherinomorphae</taxon>
        <taxon>Cyprinodontiformes</taxon>
        <taxon>Goodeidae</taxon>
        <taxon>Ameca</taxon>
    </lineage>
</organism>
<reference evidence="1 2" key="1">
    <citation type="submission" date="2021-06" db="EMBL/GenBank/DDBJ databases">
        <authorList>
            <person name="Palmer J.M."/>
        </authorList>
    </citation>
    <scope>NUCLEOTIDE SEQUENCE [LARGE SCALE GENOMIC DNA]</scope>
    <source>
        <strain evidence="1 2">AS_MEX2019</strain>
        <tissue evidence="1">Muscle</tissue>
    </source>
</reference>